<feature type="domain" description="AAA+ ATPase" evidence="2">
    <location>
        <begin position="382"/>
        <end position="518"/>
    </location>
</feature>
<dbReference type="Proteomes" id="UP000177811">
    <property type="component" value="Unassembled WGS sequence"/>
</dbReference>
<keyword evidence="1" id="KW-0067">ATP-binding</keyword>
<dbReference type="Gene3D" id="1.10.8.60">
    <property type="match status" value="1"/>
</dbReference>
<gene>
    <name evidence="3" type="ORF">A3C16_02050</name>
</gene>
<dbReference type="InterPro" id="IPR003959">
    <property type="entry name" value="ATPase_AAA_core"/>
</dbReference>
<dbReference type="EMBL" id="MHQL01000066">
    <property type="protein sequence ID" value="OHA01304.1"/>
    <property type="molecule type" value="Genomic_DNA"/>
</dbReference>
<accession>A0A1G2KPX2</accession>
<dbReference type="SUPFAM" id="SSF52540">
    <property type="entry name" value="P-loop containing nucleoside triphosphate hydrolases"/>
    <property type="match status" value="1"/>
</dbReference>
<reference evidence="3 4" key="1">
    <citation type="journal article" date="2016" name="Nat. Commun.">
        <title>Thousands of microbial genomes shed light on interconnected biogeochemical processes in an aquifer system.</title>
        <authorList>
            <person name="Anantharaman K."/>
            <person name="Brown C.T."/>
            <person name="Hug L.A."/>
            <person name="Sharon I."/>
            <person name="Castelle C.J."/>
            <person name="Probst A.J."/>
            <person name="Thomas B.C."/>
            <person name="Singh A."/>
            <person name="Wilkins M.J."/>
            <person name="Karaoz U."/>
            <person name="Brodie E.L."/>
            <person name="Williams K.H."/>
            <person name="Hubbard S.S."/>
            <person name="Banfield J.F."/>
        </authorList>
    </citation>
    <scope>NUCLEOTIDE SEQUENCE [LARGE SCALE GENOMIC DNA]</scope>
</reference>
<evidence type="ECO:0000313" key="3">
    <source>
        <dbReference type="EMBL" id="OHA01304.1"/>
    </source>
</evidence>
<dbReference type="AlphaFoldDB" id="A0A1G2KPX2"/>
<protein>
    <recommendedName>
        <fullName evidence="2">AAA+ ATPase domain-containing protein</fullName>
    </recommendedName>
</protein>
<comment type="caution">
    <text evidence="3">The sequence shown here is derived from an EMBL/GenBank/DDBJ whole genome shotgun (WGS) entry which is preliminary data.</text>
</comment>
<evidence type="ECO:0000313" key="4">
    <source>
        <dbReference type="Proteomes" id="UP000177811"/>
    </source>
</evidence>
<evidence type="ECO:0000259" key="2">
    <source>
        <dbReference type="SMART" id="SM00382"/>
    </source>
</evidence>
<dbReference type="PROSITE" id="PS00674">
    <property type="entry name" value="AAA"/>
    <property type="match status" value="1"/>
</dbReference>
<dbReference type="Gene3D" id="3.40.50.300">
    <property type="entry name" value="P-loop containing nucleotide triphosphate hydrolases"/>
    <property type="match status" value="1"/>
</dbReference>
<sequence length="650" mass="72813">MAKTDKAVSPEESAITPPTFPAWYMTDLTTPFRAGISHMFLIHGNINDLVQNPEDTRAYVPLRKFFESALNEREMVIFYNIASGIRFLNPDSEKEFRKIAGLVNEDDPPKDPIAAARASVPGKKNIPREPDLCFPLIEKVMKAKPGSALVVNSVHFIAPAASGGVVLLPNERANVERLKNIAQDEEIRENKGIVILLTEELAKVSGELRQAGNEMQTVFIPKPDKPERRTFIVSLTKKSEEFREAESAVKKLALELEKARPRTARYQELEKKVRTAEEKAAELAPAFAVPETFNPYEFAHATQGMSLRQILEIFLHSKKTGKPIDLVYVKEKKREILNAEYEDVMELVDPQRGLEDIGGLEYAKTFCQNLLKAIERGEKRLVSMGVTFMGPPGTGKTALVEALAKEAGFNFVKTKSIRSMWVGESEARQQKLIYGLRSLAPVVVMNDEADLNDASRDAPKGDSGVSERMMKMWMELLSDPKIRGQIIVISCTNRPDRMDAALKRSGRSDERILIPMPSTKEIPAIFRVMFKRYNIATSITDFAPYAGMVEGFSGADDEKITLNAFRFAFEKGKKVVDDAILREAIEDFIPSASQAEIDRMTLYCLLECSSRRLLPPNTKEIVAGIKARNLVENLPFMLEQVKARNIADID</sequence>
<dbReference type="GO" id="GO:0005524">
    <property type="term" value="F:ATP binding"/>
    <property type="evidence" value="ECO:0007669"/>
    <property type="project" value="UniProtKB-KW"/>
</dbReference>
<organism evidence="3 4">
    <name type="scientific">Candidatus Sungbacteria bacterium RIFCSPHIGHO2_02_FULL_51_29</name>
    <dbReference type="NCBI Taxonomy" id="1802273"/>
    <lineage>
        <taxon>Bacteria</taxon>
        <taxon>Candidatus Sungiibacteriota</taxon>
    </lineage>
</organism>
<name>A0A1G2KPX2_9BACT</name>
<keyword evidence="1" id="KW-0547">Nucleotide-binding</keyword>
<comment type="similarity">
    <text evidence="1">Belongs to the AAA ATPase family.</text>
</comment>
<dbReference type="CDD" id="cd19481">
    <property type="entry name" value="RecA-like_protease"/>
    <property type="match status" value="1"/>
</dbReference>
<dbReference type="InterPro" id="IPR050168">
    <property type="entry name" value="AAA_ATPase_domain"/>
</dbReference>
<proteinExistence type="inferred from homology"/>
<evidence type="ECO:0000256" key="1">
    <source>
        <dbReference type="RuleBase" id="RU003651"/>
    </source>
</evidence>
<dbReference type="PANTHER" id="PTHR23077">
    <property type="entry name" value="AAA-FAMILY ATPASE"/>
    <property type="match status" value="1"/>
</dbReference>
<dbReference type="InterPro" id="IPR003593">
    <property type="entry name" value="AAA+_ATPase"/>
</dbReference>
<dbReference type="InterPro" id="IPR027417">
    <property type="entry name" value="P-loop_NTPase"/>
</dbReference>
<dbReference type="InterPro" id="IPR003960">
    <property type="entry name" value="ATPase_AAA_CS"/>
</dbReference>
<dbReference type="GO" id="GO:0016887">
    <property type="term" value="F:ATP hydrolysis activity"/>
    <property type="evidence" value="ECO:0007669"/>
    <property type="project" value="InterPro"/>
</dbReference>
<dbReference type="SMART" id="SM00382">
    <property type="entry name" value="AAA"/>
    <property type="match status" value="1"/>
</dbReference>
<dbReference type="Pfam" id="PF00004">
    <property type="entry name" value="AAA"/>
    <property type="match status" value="1"/>
</dbReference>